<dbReference type="EMBL" id="JAUIZM010000003">
    <property type="protein sequence ID" value="KAK1392557.1"/>
    <property type="molecule type" value="Genomic_DNA"/>
</dbReference>
<dbReference type="Proteomes" id="UP001237642">
    <property type="component" value="Unassembled WGS sequence"/>
</dbReference>
<name>A0AAD8IUV3_9APIA</name>
<proteinExistence type="predicted"/>
<reference evidence="1" key="1">
    <citation type="submission" date="2023-02" db="EMBL/GenBank/DDBJ databases">
        <title>Genome of toxic invasive species Heracleum sosnowskyi carries increased number of genes despite the absence of recent whole-genome duplications.</title>
        <authorList>
            <person name="Schelkunov M."/>
            <person name="Shtratnikova V."/>
            <person name="Makarenko M."/>
            <person name="Klepikova A."/>
            <person name="Omelchenko D."/>
            <person name="Novikova G."/>
            <person name="Obukhova E."/>
            <person name="Bogdanov V."/>
            <person name="Penin A."/>
            <person name="Logacheva M."/>
        </authorList>
    </citation>
    <scope>NUCLEOTIDE SEQUENCE</scope>
    <source>
        <strain evidence="1">Hsosn_3</strain>
        <tissue evidence="1">Leaf</tissue>
    </source>
</reference>
<sequence length="327" mass="36374">MGLPIGNEVLGLPIGNEVVRCNENQDAYSHSAEKIPRCASSEIPPSREQILQECIDGSELTMRAIVNRDDYASRDIVVVDRLDVCTTEHEYDATELMGDDIVLRGDSTNVDGLRKADIKVLGYGAQGVTNTQTGVDEEIEQHFKEDTYVMRFEKNLNELKEVYDKCLNNFEVSFALYPLNARLSDLKDKFSYFFKMFGESSPISKVSCVGNVDVFDEPKLREANEDLFIPKFSLGLSQMTPKNLRTDIDGSDDLALKGIFGGSIYSGKGKTEVKDGCAAIAAQNKVSDKENNFAGKLRPRRGVKASHFCRSLYVSRVIDVNAHQITT</sequence>
<evidence type="ECO:0000313" key="2">
    <source>
        <dbReference type="Proteomes" id="UP001237642"/>
    </source>
</evidence>
<accession>A0AAD8IUV3</accession>
<keyword evidence="2" id="KW-1185">Reference proteome</keyword>
<protein>
    <submittedName>
        <fullName evidence="1">Uncharacterized protein</fullName>
    </submittedName>
</protein>
<reference evidence="1" key="2">
    <citation type="submission" date="2023-05" db="EMBL/GenBank/DDBJ databases">
        <authorList>
            <person name="Schelkunov M.I."/>
        </authorList>
    </citation>
    <scope>NUCLEOTIDE SEQUENCE</scope>
    <source>
        <strain evidence="1">Hsosn_3</strain>
        <tissue evidence="1">Leaf</tissue>
    </source>
</reference>
<comment type="caution">
    <text evidence="1">The sequence shown here is derived from an EMBL/GenBank/DDBJ whole genome shotgun (WGS) entry which is preliminary data.</text>
</comment>
<dbReference type="AlphaFoldDB" id="A0AAD8IUV3"/>
<gene>
    <name evidence="1" type="ORF">POM88_011613</name>
</gene>
<organism evidence="1 2">
    <name type="scientific">Heracleum sosnowskyi</name>
    <dbReference type="NCBI Taxonomy" id="360622"/>
    <lineage>
        <taxon>Eukaryota</taxon>
        <taxon>Viridiplantae</taxon>
        <taxon>Streptophyta</taxon>
        <taxon>Embryophyta</taxon>
        <taxon>Tracheophyta</taxon>
        <taxon>Spermatophyta</taxon>
        <taxon>Magnoliopsida</taxon>
        <taxon>eudicotyledons</taxon>
        <taxon>Gunneridae</taxon>
        <taxon>Pentapetalae</taxon>
        <taxon>asterids</taxon>
        <taxon>campanulids</taxon>
        <taxon>Apiales</taxon>
        <taxon>Apiaceae</taxon>
        <taxon>Apioideae</taxon>
        <taxon>apioid superclade</taxon>
        <taxon>Tordylieae</taxon>
        <taxon>Tordyliinae</taxon>
        <taxon>Heracleum</taxon>
    </lineage>
</organism>
<evidence type="ECO:0000313" key="1">
    <source>
        <dbReference type="EMBL" id="KAK1392557.1"/>
    </source>
</evidence>